<evidence type="ECO:0000313" key="3">
    <source>
        <dbReference type="Proteomes" id="UP001189429"/>
    </source>
</evidence>
<dbReference type="Proteomes" id="UP001189429">
    <property type="component" value="Unassembled WGS sequence"/>
</dbReference>
<protein>
    <recommendedName>
        <fullName evidence="4">Ribosome biogenesis protein NOP53</fullName>
    </recommendedName>
</protein>
<feature type="compositionally biased region" description="Basic and acidic residues" evidence="1">
    <location>
        <begin position="16"/>
        <end position="40"/>
    </location>
</feature>
<name>A0ABN9PMP8_9DINO</name>
<feature type="region of interest" description="Disordered" evidence="1">
    <location>
        <begin position="179"/>
        <end position="205"/>
    </location>
</feature>
<keyword evidence="3" id="KW-1185">Reference proteome</keyword>
<feature type="compositionally biased region" description="Low complexity" evidence="1">
    <location>
        <begin position="139"/>
        <end position="154"/>
    </location>
</feature>
<feature type="region of interest" description="Disordered" evidence="1">
    <location>
        <begin position="1"/>
        <end position="54"/>
    </location>
</feature>
<evidence type="ECO:0008006" key="4">
    <source>
        <dbReference type="Google" id="ProtNLM"/>
    </source>
</evidence>
<comment type="caution">
    <text evidence="2">The sequence shown here is derived from an EMBL/GenBank/DDBJ whole genome shotgun (WGS) entry which is preliminary data.</text>
</comment>
<proteinExistence type="predicted"/>
<feature type="compositionally biased region" description="Low complexity" evidence="1">
    <location>
        <begin position="77"/>
        <end position="88"/>
    </location>
</feature>
<feature type="region of interest" description="Disordered" evidence="1">
    <location>
        <begin position="69"/>
        <end position="161"/>
    </location>
</feature>
<reference evidence="2" key="1">
    <citation type="submission" date="2023-10" db="EMBL/GenBank/DDBJ databases">
        <authorList>
            <person name="Chen Y."/>
            <person name="Shah S."/>
            <person name="Dougan E. K."/>
            <person name="Thang M."/>
            <person name="Chan C."/>
        </authorList>
    </citation>
    <scope>NUCLEOTIDE SEQUENCE [LARGE SCALE GENOMIC DNA]</scope>
</reference>
<dbReference type="EMBL" id="CAUYUJ010000847">
    <property type="protein sequence ID" value="CAK0792835.1"/>
    <property type="molecule type" value="Genomic_DNA"/>
</dbReference>
<sequence length="281" mass="30459">MKAAHSTGAEAGTPSEQEREARENEAKLEEKMERAADNAVKKVFSGKQGKRCEEKSKAFSFLSFARRQLRRNESDPSSQGSAESAGSSSQGGGRLTLKTVGKLLERKRRRDKANRNEEAKARRLLEELQSKEFDDLPTSRGSSGSSGNSGSGSSLADPGLKKTLDDLKKTLDTFKIQWEGRGSAKAARGNDARGDSHGEDLEEPKAVPQALEELANTVAPEVDHSAFPKGNADLFLAELAKKVRATGENGLDAFLEKNNLAKSSSQSKFAKLQALLEYMQS</sequence>
<evidence type="ECO:0000313" key="2">
    <source>
        <dbReference type="EMBL" id="CAK0792835.1"/>
    </source>
</evidence>
<gene>
    <name evidence="2" type="ORF">PCOR1329_LOCUS3302</name>
</gene>
<evidence type="ECO:0000256" key="1">
    <source>
        <dbReference type="SAM" id="MobiDB-lite"/>
    </source>
</evidence>
<feature type="compositionally biased region" description="Basic and acidic residues" evidence="1">
    <location>
        <begin position="113"/>
        <end position="134"/>
    </location>
</feature>
<feature type="compositionally biased region" description="Basic and acidic residues" evidence="1">
    <location>
        <begin position="188"/>
        <end position="205"/>
    </location>
</feature>
<accession>A0ABN9PMP8</accession>
<organism evidence="2 3">
    <name type="scientific">Prorocentrum cordatum</name>
    <dbReference type="NCBI Taxonomy" id="2364126"/>
    <lineage>
        <taxon>Eukaryota</taxon>
        <taxon>Sar</taxon>
        <taxon>Alveolata</taxon>
        <taxon>Dinophyceae</taxon>
        <taxon>Prorocentrales</taxon>
        <taxon>Prorocentraceae</taxon>
        <taxon>Prorocentrum</taxon>
    </lineage>
</organism>